<feature type="compositionally biased region" description="Pro residues" evidence="1">
    <location>
        <begin position="500"/>
        <end position="511"/>
    </location>
</feature>
<protein>
    <recommendedName>
        <fullName evidence="2">J domain-containing protein</fullName>
    </recommendedName>
</protein>
<dbReference type="PANTHER" id="PTHR44144">
    <property type="entry name" value="DNAJ HOMOLOG SUBFAMILY C MEMBER 9"/>
    <property type="match status" value="1"/>
</dbReference>
<dbReference type="InterPro" id="IPR018253">
    <property type="entry name" value="DnaJ_domain_CS"/>
</dbReference>
<dbReference type="InterPro" id="IPR052594">
    <property type="entry name" value="J_domain-containing_protein"/>
</dbReference>
<dbReference type="Gene3D" id="1.10.287.110">
    <property type="entry name" value="DnaJ domain"/>
    <property type="match status" value="1"/>
</dbReference>
<feature type="compositionally biased region" description="Basic and acidic residues" evidence="1">
    <location>
        <begin position="394"/>
        <end position="405"/>
    </location>
</feature>
<gene>
    <name evidence="3" type="ORF">AAFC00_004702</name>
</gene>
<proteinExistence type="predicted"/>
<dbReference type="Pfam" id="PF00226">
    <property type="entry name" value="DnaJ"/>
    <property type="match status" value="1"/>
</dbReference>
<comment type="caution">
    <text evidence="3">The sequence shown here is derived from an EMBL/GenBank/DDBJ whole genome shotgun (WGS) entry which is preliminary data.</text>
</comment>
<feature type="domain" description="J" evidence="2">
    <location>
        <begin position="8"/>
        <end position="76"/>
    </location>
</feature>
<sequence>MASPLPPDPYAGLGVEKDATAAQIKSIYRKLVLKCHPDKVTDPALKAKAADDFHRIQQAYEILSDQDRRTRYDAQVKLAALRRDVMEKKAAAAPSATTKPATRDAPSPVPGRPAYGAAPASYSKPAEPIYEDRKPSRSYEADHEYFPDNRTFKKREDYDKAAKRSVPRDRERKDSRTRGYERSQQEVRAKEKEREKAMHSERHRARDKEVRRERGYKTVNVHDESESDDVRHYSNPERGRRRDEERVREKERERDRDLRERELREREARDRERERELKEREREKERVRVRERERDVDRERPRDWEREEKLQRDKDQKRYEGQSRKTKEQYAIDEAKAYMNGRTRGDARPSAPRTASMGDAYTIERPRDVQPPLVRRTSVRPKTDSRQHSPPPSSRRDRERERMHSVAEGLHFPVEREPQDLRELRRPPGLEKSTSSPAGFKPTLRAATLGSSLDHAPPLPPQMHRSETMPAVSSKRKDAAGPHRSSTLRQTEFNSSGLPTPIPSPEEPAPSTPYTVKQYRYTASPDNSDYNPPRRTAPREPLDRDLHTRERRPADSPSPGPTTRPINPPRHSSATQPPPLRPVHTYYATTPTESPTSYSRTSPIRPSLTRRESVKSQPVYADLPRSKPDHPSAGGLDRERTRDRERERERGRERDRPADQRERSHQKYAYDVPMASGYTGGVGGRTGSSTRPTMHGRSATAC</sequence>
<feature type="compositionally biased region" description="Basic and acidic residues" evidence="1">
    <location>
        <begin position="624"/>
        <end position="665"/>
    </location>
</feature>
<dbReference type="PANTHER" id="PTHR44144:SF1">
    <property type="entry name" value="DNAJ HOMOLOG SUBFAMILY C MEMBER 9"/>
    <property type="match status" value="1"/>
</dbReference>
<dbReference type="GeneID" id="95978402"/>
<organism evidence="3 4">
    <name type="scientific">Neodothiora populina</name>
    <dbReference type="NCBI Taxonomy" id="2781224"/>
    <lineage>
        <taxon>Eukaryota</taxon>
        <taxon>Fungi</taxon>
        <taxon>Dikarya</taxon>
        <taxon>Ascomycota</taxon>
        <taxon>Pezizomycotina</taxon>
        <taxon>Dothideomycetes</taxon>
        <taxon>Dothideomycetidae</taxon>
        <taxon>Dothideales</taxon>
        <taxon>Dothioraceae</taxon>
        <taxon>Neodothiora</taxon>
    </lineage>
</organism>
<dbReference type="InterPro" id="IPR001623">
    <property type="entry name" value="DnaJ_domain"/>
</dbReference>
<feature type="compositionally biased region" description="Basic and acidic residues" evidence="1">
    <location>
        <begin position="130"/>
        <end position="336"/>
    </location>
</feature>
<dbReference type="PRINTS" id="PR00625">
    <property type="entry name" value="JDOMAIN"/>
</dbReference>
<evidence type="ECO:0000313" key="3">
    <source>
        <dbReference type="EMBL" id="KAL1297124.1"/>
    </source>
</evidence>
<accession>A0ABR3P383</accession>
<evidence type="ECO:0000313" key="4">
    <source>
        <dbReference type="Proteomes" id="UP001562354"/>
    </source>
</evidence>
<feature type="compositionally biased region" description="Basic and acidic residues" evidence="1">
    <location>
        <begin position="413"/>
        <end position="429"/>
    </location>
</feature>
<dbReference type="PROSITE" id="PS50076">
    <property type="entry name" value="DNAJ_2"/>
    <property type="match status" value="1"/>
</dbReference>
<feature type="compositionally biased region" description="Pro residues" evidence="1">
    <location>
        <begin position="556"/>
        <end position="568"/>
    </location>
</feature>
<dbReference type="SUPFAM" id="SSF46565">
    <property type="entry name" value="Chaperone J-domain"/>
    <property type="match status" value="1"/>
</dbReference>
<evidence type="ECO:0000259" key="2">
    <source>
        <dbReference type="PROSITE" id="PS50076"/>
    </source>
</evidence>
<dbReference type="Proteomes" id="UP001562354">
    <property type="component" value="Unassembled WGS sequence"/>
</dbReference>
<dbReference type="PROSITE" id="PS00636">
    <property type="entry name" value="DNAJ_1"/>
    <property type="match status" value="1"/>
</dbReference>
<feature type="compositionally biased region" description="Low complexity" evidence="1">
    <location>
        <begin position="91"/>
        <end position="100"/>
    </location>
</feature>
<keyword evidence="4" id="KW-1185">Reference proteome</keyword>
<dbReference type="RefSeq" id="XP_069196806.1">
    <property type="nucleotide sequence ID" value="XM_069344386.1"/>
</dbReference>
<feature type="compositionally biased region" description="Polar residues" evidence="1">
    <location>
        <begin position="587"/>
        <end position="604"/>
    </location>
</feature>
<feature type="compositionally biased region" description="Polar residues" evidence="1">
    <location>
        <begin position="484"/>
        <end position="498"/>
    </location>
</feature>
<name>A0ABR3P383_9PEZI</name>
<evidence type="ECO:0000256" key="1">
    <source>
        <dbReference type="SAM" id="MobiDB-lite"/>
    </source>
</evidence>
<feature type="region of interest" description="Disordered" evidence="1">
    <location>
        <begin position="87"/>
        <end position="702"/>
    </location>
</feature>
<feature type="compositionally biased region" description="Basic and acidic residues" evidence="1">
    <location>
        <begin position="537"/>
        <end position="554"/>
    </location>
</feature>
<dbReference type="SMART" id="SM00271">
    <property type="entry name" value="DnaJ"/>
    <property type="match status" value="1"/>
</dbReference>
<dbReference type="CDD" id="cd06257">
    <property type="entry name" value="DnaJ"/>
    <property type="match status" value="1"/>
</dbReference>
<dbReference type="EMBL" id="JBFMKM010000016">
    <property type="protein sequence ID" value="KAL1297124.1"/>
    <property type="molecule type" value="Genomic_DNA"/>
</dbReference>
<reference evidence="3 4" key="1">
    <citation type="submission" date="2024-07" db="EMBL/GenBank/DDBJ databases">
        <title>Draft sequence of the Neodothiora populina.</title>
        <authorList>
            <person name="Drown D.D."/>
            <person name="Schuette U.S."/>
            <person name="Buechlein A.B."/>
            <person name="Rusch D.R."/>
            <person name="Winton L.W."/>
            <person name="Adams G.A."/>
        </authorList>
    </citation>
    <scope>NUCLEOTIDE SEQUENCE [LARGE SCALE GENOMIC DNA]</scope>
    <source>
        <strain evidence="3 4">CPC 39397</strain>
    </source>
</reference>
<dbReference type="InterPro" id="IPR036869">
    <property type="entry name" value="J_dom_sf"/>
</dbReference>